<comment type="caution">
    <text evidence="2">The sequence shown here is derived from an EMBL/GenBank/DDBJ whole genome shotgun (WGS) entry which is preliminary data.</text>
</comment>
<evidence type="ECO:0000313" key="2">
    <source>
        <dbReference type="EMBL" id="MDP0400135.1"/>
    </source>
</evidence>
<evidence type="ECO:0000256" key="1">
    <source>
        <dbReference type="SAM" id="Phobius"/>
    </source>
</evidence>
<feature type="transmembrane region" description="Helical" evidence="1">
    <location>
        <begin position="77"/>
        <end position="95"/>
    </location>
</feature>
<keyword evidence="1" id="KW-0472">Membrane</keyword>
<feature type="transmembrane region" description="Helical" evidence="1">
    <location>
        <begin position="43"/>
        <end position="65"/>
    </location>
</feature>
<feature type="transmembrane region" description="Helical" evidence="1">
    <location>
        <begin position="12"/>
        <end position="31"/>
    </location>
</feature>
<dbReference type="EMBL" id="JAUTIX010000008">
    <property type="protein sequence ID" value="MDP0400135.1"/>
    <property type="molecule type" value="Genomic_DNA"/>
</dbReference>
<dbReference type="AlphaFoldDB" id="A0AA90NDX8"/>
<protein>
    <submittedName>
        <fullName evidence="2">Uncharacterized protein</fullName>
    </submittedName>
</protein>
<name>A0AA90NDX8_9ACTN</name>
<keyword evidence="3" id="KW-1185">Reference proteome</keyword>
<sequence length="149" mass="14196">MPDSPIPRATRSESAAVAAGGAVGAAITYYVQTHADDTGQGAASLPLVTLLLVGAGCLAAGALLGGAGARLPRLPRALVIGLLCGITPVASYAAVGLTVHAGIGSAVFLVGTPVVALIAGVAGYSAASALTRRSGGPEAHAVDTDGAAS</sequence>
<gene>
    <name evidence="2" type="ORF">Q7X28_19640</name>
</gene>
<keyword evidence="1" id="KW-0812">Transmembrane</keyword>
<dbReference type="RefSeq" id="WP_220657115.1">
    <property type="nucleotide sequence ID" value="NZ_BAAAII010000008.1"/>
</dbReference>
<dbReference type="Proteomes" id="UP001178281">
    <property type="component" value="Unassembled WGS sequence"/>
</dbReference>
<reference evidence="2" key="1">
    <citation type="submission" date="2023-08" db="EMBL/GenBank/DDBJ databases">
        <title>The draft genome of Tsukamurella strandjordii strain 050030.</title>
        <authorList>
            <person name="Zhao F."/>
            <person name="Feng Y."/>
            <person name="Zong Z."/>
        </authorList>
    </citation>
    <scope>NUCLEOTIDE SEQUENCE</scope>
    <source>
        <strain evidence="2">050030</strain>
    </source>
</reference>
<proteinExistence type="predicted"/>
<keyword evidence="1" id="KW-1133">Transmembrane helix</keyword>
<evidence type="ECO:0000313" key="3">
    <source>
        <dbReference type="Proteomes" id="UP001178281"/>
    </source>
</evidence>
<accession>A0AA90NDX8</accession>
<organism evidence="2 3">
    <name type="scientific">Tsukamurella strandjordii</name>
    <dbReference type="NCBI Taxonomy" id="147577"/>
    <lineage>
        <taxon>Bacteria</taxon>
        <taxon>Bacillati</taxon>
        <taxon>Actinomycetota</taxon>
        <taxon>Actinomycetes</taxon>
        <taxon>Mycobacteriales</taxon>
        <taxon>Tsukamurellaceae</taxon>
        <taxon>Tsukamurella</taxon>
    </lineage>
</organism>
<feature type="transmembrane region" description="Helical" evidence="1">
    <location>
        <begin position="101"/>
        <end position="124"/>
    </location>
</feature>